<dbReference type="EMBL" id="JAHRIQ010108516">
    <property type="protein sequence ID" value="MEQ2256984.1"/>
    <property type="molecule type" value="Genomic_DNA"/>
</dbReference>
<reference evidence="1 2" key="1">
    <citation type="submission" date="2021-06" db="EMBL/GenBank/DDBJ databases">
        <authorList>
            <person name="Palmer J.M."/>
        </authorList>
    </citation>
    <scope>NUCLEOTIDE SEQUENCE [LARGE SCALE GENOMIC DNA]</scope>
    <source>
        <strain evidence="2">if_2019</strain>
        <tissue evidence="1">Muscle</tissue>
    </source>
</reference>
<name>A0ABV0VIA8_9TELE</name>
<accession>A0ABV0VIA8</accession>
<organism evidence="1 2">
    <name type="scientific">Ilyodon furcidens</name>
    <name type="common">goldbreast splitfin</name>
    <dbReference type="NCBI Taxonomy" id="33524"/>
    <lineage>
        <taxon>Eukaryota</taxon>
        <taxon>Metazoa</taxon>
        <taxon>Chordata</taxon>
        <taxon>Craniata</taxon>
        <taxon>Vertebrata</taxon>
        <taxon>Euteleostomi</taxon>
        <taxon>Actinopterygii</taxon>
        <taxon>Neopterygii</taxon>
        <taxon>Teleostei</taxon>
        <taxon>Neoteleostei</taxon>
        <taxon>Acanthomorphata</taxon>
        <taxon>Ovalentaria</taxon>
        <taxon>Atherinomorphae</taxon>
        <taxon>Cyprinodontiformes</taxon>
        <taxon>Goodeidae</taxon>
        <taxon>Ilyodon</taxon>
    </lineage>
</organism>
<protein>
    <submittedName>
        <fullName evidence="1">Uncharacterized protein</fullName>
    </submittedName>
</protein>
<evidence type="ECO:0000313" key="2">
    <source>
        <dbReference type="Proteomes" id="UP001482620"/>
    </source>
</evidence>
<keyword evidence="2" id="KW-1185">Reference proteome</keyword>
<dbReference type="Proteomes" id="UP001482620">
    <property type="component" value="Unassembled WGS sequence"/>
</dbReference>
<sequence length="120" mass="13546">MVSVSVSRCLSLAHRRAQSMVDWVICDGGVKTPNRDILAHCVYPGWYSDIEQNTHTHTFFGEKERLTDCRPRLLEGPLFEHGYIRMCLTVLLQCVFMCDCHWFLSGQSTTSSAGLQGAYG</sequence>
<proteinExistence type="predicted"/>
<gene>
    <name evidence="1" type="ORF">ILYODFUR_029649</name>
</gene>
<evidence type="ECO:0000313" key="1">
    <source>
        <dbReference type="EMBL" id="MEQ2256984.1"/>
    </source>
</evidence>
<comment type="caution">
    <text evidence="1">The sequence shown here is derived from an EMBL/GenBank/DDBJ whole genome shotgun (WGS) entry which is preliminary data.</text>
</comment>